<evidence type="ECO:0000256" key="2">
    <source>
        <dbReference type="ARBA" id="ARBA00022553"/>
    </source>
</evidence>
<dbReference type="Proteomes" id="UP000466442">
    <property type="component" value="Unassembled WGS sequence"/>
</dbReference>
<keyword evidence="3" id="KW-0540">Nuclease</keyword>
<dbReference type="CDD" id="cd09868">
    <property type="entry name" value="PIN_XPG_RAD2"/>
    <property type="match status" value="1"/>
</dbReference>
<dbReference type="PANTHER" id="PTHR16171">
    <property type="entry name" value="DNA REPAIR PROTEIN COMPLEMENTING XP-G CELLS-RELATED"/>
    <property type="match status" value="1"/>
</dbReference>
<evidence type="ECO:0000256" key="4">
    <source>
        <dbReference type="ARBA" id="ARBA00023242"/>
    </source>
</evidence>
<dbReference type="InterPro" id="IPR006086">
    <property type="entry name" value="XPG-I_dom"/>
</dbReference>
<sequence>MWVGMKVIIDGQSLTKLGDPVGKKKEQSEISEDEDDVSELIHPSRLSKSESSDSEDEISPAVQKMASRENGGLSQQEILELIKQQHSREVSRKAEFNAARAGSSKDFDFPEEEGSKSLSEMGAHDRVNDPTVPRGNDSDGDNEKSKLEPGKLPGSAVPSGHTTTSQKDTPLWSNQVDEVSPYKNVPGGSNEAFQEQKNILGAIDEVESCGSDKDDTFMEVSSSNSISTFKGSLNISSKSEEFITDDIVADVLSVEAVVEDAVAKSIKLLTENAVSTAPRSEANGDGSDKPKIDNLPKNAPKISISKEPVGDEKAFSSAQTTKISLSDASKVQNPPKSLEIVIDPNVTPEEDIFADVFSNPQPVEPTLASSPQESKTFQPLPKPLEIVIDPDEPPNDDIFADVFTQSADSAPSSTGSKSFAIKTDQSQSSMHDSDGRRKSIDSMEIIVDPDAAPDDDLFADVFTKSESNSPNKIKPSFRKLVNDIKNSSTKDLSDIKIILEKESQQLAGETKREERLASTITEQITQEAQNLLELFGIPYLIAPMEAEAQCAYLDLTGQTEGTITDDSDIWLFGASNVYKNFFDQKKFVKLFKSSDIHQCYRLNRDDLIMIAMLVGSDYTSGLDGVGPVNAIEIVAHYPRSQGASTPQSRLLKFVDAYMSSTMNPKLFKKLKSIEFTDGFPSDEVVKAYLSPIVDESKEKFSWSKPDLGKIKNFMRDKFGWDFNRTDKTLIPIFDKLNQSNTQKTIHNYFDWAFDVNEAATVSKRVGNAVEILTTGIVPSPSKNDDRPRNRSEPDRLVSNYSRRKYGRYQQQEKELENEPVLEGTRAARAAAKAIMAATRKPVAKSAEIQIAAVEGPSSSEVPIGPSNGRGRGRGRPRKDVPDTKEPLPSSDQITAKKRKTSAGPDAAPSTSSSAPLPALSDILCGVGSEPSVPEVPSLWTPSRDLVSPYTKRKYGKVGQSVAPKRDSSSFAVPERPKPSFDLVMRSKTPAQIARERAAKKLKESKQKAAQNKTKK</sequence>
<comment type="subcellular location">
    <subcellularLocation>
        <location evidence="1">Nucleus</location>
    </subcellularLocation>
</comment>
<keyword evidence="3" id="KW-0255">Endonuclease</keyword>
<evidence type="ECO:0000259" key="6">
    <source>
        <dbReference type="SMART" id="SM00484"/>
    </source>
</evidence>
<feature type="compositionally biased region" description="Polar residues" evidence="5">
    <location>
        <begin position="367"/>
        <end position="377"/>
    </location>
</feature>
<dbReference type="GO" id="GO:0016788">
    <property type="term" value="F:hydrolase activity, acting on ester bonds"/>
    <property type="evidence" value="ECO:0007669"/>
    <property type="project" value="InterPro"/>
</dbReference>
<dbReference type="Gene3D" id="1.10.150.20">
    <property type="entry name" value="5' to 3' exonuclease, C-terminal subdomain"/>
    <property type="match status" value="1"/>
</dbReference>
<keyword evidence="8" id="KW-1185">Reference proteome</keyword>
<feature type="region of interest" description="Disordered" evidence="5">
    <location>
        <begin position="273"/>
        <end position="336"/>
    </location>
</feature>
<dbReference type="SMART" id="SM00484">
    <property type="entry name" value="XPGI"/>
    <property type="match status" value="1"/>
</dbReference>
<evidence type="ECO:0000256" key="3">
    <source>
        <dbReference type="ARBA" id="ARBA00022759"/>
    </source>
</evidence>
<feature type="region of interest" description="Disordered" evidence="5">
    <location>
        <begin position="993"/>
        <end position="1015"/>
    </location>
</feature>
<feature type="compositionally biased region" description="Polar residues" evidence="5">
    <location>
        <begin position="403"/>
        <end position="430"/>
    </location>
</feature>
<dbReference type="EMBL" id="WIXP02000002">
    <property type="protein sequence ID" value="KAF6215025.1"/>
    <property type="molecule type" value="Genomic_DNA"/>
</dbReference>
<feature type="region of interest" description="Disordered" evidence="5">
    <location>
        <begin position="384"/>
        <end position="437"/>
    </location>
</feature>
<evidence type="ECO:0000256" key="1">
    <source>
        <dbReference type="ARBA" id="ARBA00004123"/>
    </source>
</evidence>
<dbReference type="PRINTS" id="PR00853">
    <property type="entry name" value="XPGRADSUPER"/>
</dbReference>
<keyword evidence="4" id="KW-0539">Nucleus</keyword>
<feature type="region of interest" description="Disordered" evidence="5">
    <location>
        <begin position="855"/>
        <end position="980"/>
    </location>
</feature>
<feature type="domain" description="XPG-I" evidence="6">
    <location>
        <begin position="533"/>
        <end position="602"/>
    </location>
</feature>
<feature type="region of interest" description="Disordered" evidence="5">
    <location>
        <begin position="775"/>
        <end position="820"/>
    </location>
</feature>
<feature type="region of interest" description="Disordered" evidence="5">
    <location>
        <begin position="14"/>
        <end position="172"/>
    </location>
</feature>
<feature type="compositionally biased region" description="Polar residues" evidence="5">
    <location>
        <begin position="316"/>
        <end position="335"/>
    </location>
</feature>
<dbReference type="PROSITE" id="PS00842">
    <property type="entry name" value="XPG_2"/>
    <property type="match status" value="1"/>
</dbReference>
<dbReference type="GO" id="GO:0003697">
    <property type="term" value="F:single-stranded DNA binding"/>
    <property type="evidence" value="ECO:0007669"/>
    <property type="project" value="TreeGrafter"/>
</dbReference>
<feature type="compositionally biased region" description="Low complexity" evidence="5">
    <location>
        <begin position="901"/>
        <end position="921"/>
    </location>
</feature>
<organism evidence="7 8">
    <name type="scientific">Apolygus lucorum</name>
    <name type="common">Small green plant bug</name>
    <name type="synonym">Lygocoris lucorum</name>
    <dbReference type="NCBI Taxonomy" id="248454"/>
    <lineage>
        <taxon>Eukaryota</taxon>
        <taxon>Metazoa</taxon>
        <taxon>Ecdysozoa</taxon>
        <taxon>Arthropoda</taxon>
        <taxon>Hexapoda</taxon>
        <taxon>Insecta</taxon>
        <taxon>Pterygota</taxon>
        <taxon>Neoptera</taxon>
        <taxon>Paraneoptera</taxon>
        <taxon>Hemiptera</taxon>
        <taxon>Heteroptera</taxon>
        <taxon>Panheteroptera</taxon>
        <taxon>Cimicomorpha</taxon>
        <taxon>Miridae</taxon>
        <taxon>Mirini</taxon>
        <taxon>Apolygus</taxon>
    </lineage>
</organism>
<dbReference type="SUPFAM" id="SSF88723">
    <property type="entry name" value="PIN domain-like"/>
    <property type="match status" value="1"/>
</dbReference>
<feature type="region of interest" description="Disordered" evidence="5">
    <location>
        <begin position="359"/>
        <end position="378"/>
    </location>
</feature>
<gene>
    <name evidence="7" type="ORF">GE061_009774</name>
</gene>
<evidence type="ECO:0000313" key="8">
    <source>
        <dbReference type="Proteomes" id="UP000466442"/>
    </source>
</evidence>
<feature type="compositionally biased region" description="Basic and acidic residues" evidence="5">
    <location>
        <begin position="993"/>
        <end position="1006"/>
    </location>
</feature>
<proteinExistence type="predicted"/>
<comment type="caution">
    <text evidence="7">The sequence shown here is derived from an EMBL/GenBank/DDBJ whole genome shotgun (WGS) entry which is preliminary data.</text>
</comment>
<dbReference type="AlphaFoldDB" id="A0A8S9Y598"/>
<keyword evidence="2" id="KW-0597">Phosphoprotein</keyword>
<dbReference type="SUPFAM" id="SSF47807">
    <property type="entry name" value="5' to 3' exonuclease, C-terminal subdomain"/>
    <property type="match status" value="1"/>
</dbReference>
<name>A0A8S9Y598_APOLU</name>
<dbReference type="PANTHER" id="PTHR16171:SF7">
    <property type="entry name" value="DNA REPAIR PROTEIN RAD2"/>
    <property type="match status" value="1"/>
</dbReference>
<feature type="compositionally biased region" description="Polar residues" evidence="5">
    <location>
        <begin position="160"/>
        <end position="172"/>
    </location>
</feature>
<feature type="compositionally biased region" description="Acidic residues" evidence="5">
    <location>
        <begin position="29"/>
        <end position="38"/>
    </location>
</feature>
<dbReference type="InterPro" id="IPR019974">
    <property type="entry name" value="XPG_CS"/>
</dbReference>
<dbReference type="SMART" id="SM00279">
    <property type="entry name" value="HhH2"/>
    <property type="match status" value="1"/>
</dbReference>
<protein>
    <recommendedName>
        <fullName evidence="6">XPG-I domain-containing protein</fullName>
    </recommendedName>
</protein>
<keyword evidence="3" id="KW-0378">Hydrolase</keyword>
<dbReference type="Gene3D" id="3.40.50.1010">
    <property type="entry name" value="5'-nuclease"/>
    <property type="match status" value="1"/>
</dbReference>
<evidence type="ECO:0000256" key="5">
    <source>
        <dbReference type="SAM" id="MobiDB-lite"/>
    </source>
</evidence>
<feature type="compositionally biased region" description="Basic and acidic residues" evidence="5">
    <location>
        <begin position="782"/>
        <end position="795"/>
    </location>
</feature>
<dbReference type="Pfam" id="PF00867">
    <property type="entry name" value="XPG_I"/>
    <property type="match status" value="1"/>
</dbReference>
<dbReference type="GO" id="GO:0004520">
    <property type="term" value="F:DNA endonuclease activity"/>
    <property type="evidence" value="ECO:0007669"/>
    <property type="project" value="TreeGrafter"/>
</dbReference>
<feature type="compositionally biased region" description="Basic and acidic residues" evidence="5">
    <location>
        <begin position="86"/>
        <end position="95"/>
    </location>
</feature>
<reference evidence="7" key="1">
    <citation type="journal article" date="2021" name="Mol. Ecol. Resour.">
        <title>Apolygus lucorum genome provides insights into omnivorousness and mesophyll feeding.</title>
        <authorList>
            <person name="Liu Y."/>
            <person name="Liu H."/>
            <person name="Wang H."/>
            <person name="Huang T."/>
            <person name="Liu B."/>
            <person name="Yang B."/>
            <person name="Yin L."/>
            <person name="Li B."/>
            <person name="Zhang Y."/>
            <person name="Zhang S."/>
            <person name="Jiang F."/>
            <person name="Zhang X."/>
            <person name="Ren Y."/>
            <person name="Wang B."/>
            <person name="Wang S."/>
            <person name="Lu Y."/>
            <person name="Wu K."/>
            <person name="Fan W."/>
            <person name="Wang G."/>
        </authorList>
    </citation>
    <scope>NUCLEOTIDE SEQUENCE</scope>
    <source>
        <strain evidence="7">12Hb</strain>
    </source>
</reference>
<dbReference type="InterPro" id="IPR006084">
    <property type="entry name" value="XPG/Rad2"/>
</dbReference>
<evidence type="ECO:0000313" key="7">
    <source>
        <dbReference type="EMBL" id="KAF6215025.1"/>
    </source>
</evidence>
<dbReference type="InterPro" id="IPR008918">
    <property type="entry name" value="HhH2"/>
</dbReference>
<dbReference type="InterPro" id="IPR036279">
    <property type="entry name" value="5-3_exonuclease_C_sf"/>
</dbReference>
<dbReference type="GO" id="GO:0005634">
    <property type="term" value="C:nucleus"/>
    <property type="evidence" value="ECO:0007669"/>
    <property type="project" value="UniProtKB-SubCell"/>
</dbReference>
<accession>A0A8S9Y598</accession>
<dbReference type="InterPro" id="IPR029060">
    <property type="entry name" value="PIN-like_dom_sf"/>
</dbReference>
<feature type="compositionally biased region" description="Acidic residues" evidence="5">
    <location>
        <begin position="388"/>
        <end position="399"/>
    </location>
</feature>
<dbReference type="OrthoDB" id="31113at2759"/>